<accession>J9FRS9</accession>
<gene>
    <name evidence="1" type="ORF">EVA_19603</name>
</gene>
<comment type="caution">
    <text evidence="1">The sequence shown here is derived from an EMBL/GenBank/DDBJ whole genome shotgun (WGS) entry which is preliminary data.</text>
</comment>
<evidence type="ECO:0000313" key="1">
    <source>
        <dbReference type="EMBL" id="EJW92292.1"/>
    </source>
</evidence>
<reference evidence="1" key="1">
    <citation type="journal article" date="2012" name="PLoS ONE">
        <title>Gene sets for utilization of primary and secondary nutrition supplies in the distal gut of endangered iberian lynx.</title>
        <authorList>
            <person name="Alcaide M."/>
            <person name="Messina E."/>
            <person name="Richter M."/>
            <person name="Bargiela R."/>
            <person name="Peplies J."/>
            <person name="Huws S.A."/>
            <person name="Newbold C.J."/>
            <person name="Golyshin P.N."/>
            <person name="Simon M.A."/>
            <person name="Lopez G."/>
            <person name="Yakimov M.M."/>
            <person name="Ferrer M."/>
        </authorList>
    </citation>
    <scope>NUCLEOTIDE SEQUENCE</scope>
</reference>
<organism evidence="1">
    <name type="scientific">gut metagenome</name>
    <dbReference type="NCBI Taxonomy" id="749906"/>
    <lineage>
        <taxon>unclassified sequences</taxon>
        <taxon>metagenomes</taxon>
        <taxon>organismal metagenomes</taxon>
    </lineage>
</organism>
<dbReference type="SUPFAM" id="SSF52540">
    <property type="entry name" value="P-loop containing nucleoside triphosphate hydrolases"/>
    <property type="match status" value="1"/>
</dbReference>
<dbReference type="InterPro" id="IPR027417">
    <property type="entry name" value="P-loop_NTPase"/>
</dbReference>
<proteinExistence type="predicted"/>
<sequence length="1062" mass="122239">MLPLRNEFSKTLYQSPFYPTKFFGELKNKLASGKSFRLMGLPGLGKTRMLVEAFRGNDVDVYYCDCRNQQKYLLIEAVRMLLTAKEKGKPVVVLDNCTKALCGNVTELIEENGFNCQLITIYYDPKEDTDSGIEPVILRVENAVEVVETMVNQTIEMPTNVKEAIIEFSGGFPLMASMMMENFKKQIPIVNVSKGDVFERMLGIDRKNSMDADKWKVLTAFSIFKFIGLYERHEKQGRFIAGNKIVTNIRGTEEEVFQLFKEVYGQYQGMDILERQGNLVLMRLIPLAIYLCKSWFKIQTPESIAELINQIQSYPDEGTRKMLMESLSRRIVLLNEVPLAQILKDELTDPDSSPFLTEEVVLSPLGSRLFLAFSEVNPESCASALYQILFRKSDEAVKALEPARRNLAWALDHMAFDRRSFRKAMCCLARLSLVETEGYLSNNTTGLFLGRFTILLAGTEVNLQGRMDLLDELLSDSKYENLVKKALLEGLRTGHFSRSGGAEKQGTKKLVDYVPSYKEINVYYTYCFRQFVNLAQAPADMEKLAEVLASNARGYYLSGADSFLFESMAVIAPQKGFVWEEMRRALSSILKYDKDKRKGFRREEIEEWKAKLTKDDYVYRLLHAGPEMSQNFDGSFNELVKQTKELYDAMARELVDWELYRNKEVMAGIAAGKCAYFHTFGRELSSYSKAKGVQKELLDVLLSRVLHETASSESEAILIYFLTEVEDGGMLQSVYDMVLHSNKKRLLVAAYAIKGEGEDKLNELFELLDRGELSISDFRSYLFHGSLNNATQKTVIGRLLDYGAKGAALVLFQCRHILFESENIDDDYKALGRKCLLNIDCELFCTDGYACSDSVDKYLAMYRDEELALHLQALLEEYLLTLNHSHDYYFYQSYQKVLFQYSGLLKERLLQLLDDDTYRHQLIEFLRSSYPENGVAEPAYTFLSEEDWFEWVNEEKGKQRAYVLASMFHYSVDNKANPVVIRLMDAYWDDEVRDGFSGEFHSYTWSGSGIPLYKSRIAICEDYIKRLTNKEAKSWFMRDISHWEEEIKQEQLRNAHERAIYD</sequence>
<dbReference type="AlphaFoldDB" id="J9FRS9"/>
<protein>
    <submittedName>
        <fullName evidence="1">Uncharacterized protein</fullName>
    </submittedName>
</protein>
<name>J9FRS9_9ZZZZ</name>
<dbReference type="EMBL" id="AMCI01007631">
    <property type="protein sequence ID" value="EJW92292.1"/>
    <property type="molecule type" value="Genomic_DNA"/>
</dbReference>